<feature type="active site" evidence="1">
    <location>
        <position position="817"/>
    </location>
</feature>
<dbReference type="EMBL" id="JBHFNS010000016">
    <property type="protein sequence ID" value="MFB2934056.1"/>
    <property type="molecule type" value="Genomic_DNA"/>
</dbReference>
<comment type="caution">
    <text evidence="3">The sequence shown here is derived from an EMBL/GenBank/DDBJ whole genome shotgun (WGS) entry which is preliminary data.</text>
</comment>
<name>A0ABV4Y5G7_9CYAN</name>
<dbReference type="Proteomes" id="UP001576776">
    <property type="component" value="Unassembled WGS sequence"/>
</dbReference>
<keyword evidence="1" id="KW-0788">Thiol protease</keyword>
<dbReference type="Gene3D" id="2.60.120.380">
    <property type="match status" value="2"/>
</dbReference>
<evidence type="ECO:0000313" key="4">
    <source>
        <dbReference type="Proteomes" id="UP001576776"/>
    </source>
</evidence>
<dbReference type="SUPFAM" id="SSF54001">
    <property type="entry name" value="Cysteine proteinases"/>
    <property type="match status" value="1"/>
</dbReference>
<feature type="domain" description="Calpain catalytic" evidence="2">
    <location>
        <begin position="809"/>
        <end position="1097"/>
    </location>
</feature>
<evidence type="ECO:0000256" key="1">
    <source>
        <dbReference type="PROSITE-ProRule" id="PRU00239"/>
    </source>
</evidence>
<sequence length="1097" mass="120001">MSIDLFDASYYQAANPDLAQAGLTTETQLRTHFETTGLNEGREFSPWVNLNLYRAANTDLQAAGLTTNQQLFTHLQNNGVAEGRKFSQFGDINYYLQSNNDVNQFFQGNREQAFQHLKNNGVKEGRLFSPLVDLNLYRDFNSDLTNLDNSQALQHLAIFGVREGRQFSYPLDLNYYDLNNPDLLTYYAGTKNLEPEAVLDNPAELSSYNQFLLWHFTTFGINEGRRSSDEFDVNYYRTANSDLAGLSNQQLYDHFRAFGINELRAFSDSYDAEHYSQTSIADDILNLTPAQLYNYYITSGIEQGDNAVPFFKPPNEVLPEFDLISGNNSISGILNAGDGANLNRKGSYSEEYLLNGLDPGQQVQLDLTADYDAYLQLVDLITGEVLAENDNIGSGNSNSRINFTVEPGVEYLVRVSGDNANAVGAFTLSGQASSTIVGTLAANGGNVSESITNTDLPDPDEPNAFKRDYRLDLTGVNSGQELKIALNSDSFDTYVELIDADTKEFIHFNDDIDDETTDSQLRFVVESGVNYAVRVTSFDEQETGNFTLTSMVEAGATPLIGRDETVAGTFTPSSDSNQRDIYTLEGVNPGEQIRVNVESETFDNSVQLFANGVLISSNDDANDESDSELTFTVEANTTYQIQVDRSQQDTAGEGHYTITTTPLTGEGSTVTLSDPGMQSLLANKTSVGREDVLAFINQATADGTVSVEEQADLKELASEAVALRMPDSVKSQLVQVNDAIDQTDQNTSVAATVIQSAAGAITGIRNPIDAYGGKGDTAREKTSSGGKLITHMPIEGKLYADNEPKIRGINQLGLGDCAFMAGLGAVFATPKSEERMKEFIRENSDGTYTFRFFTAPGKPYYVTVDQTVAVEKRNFTINLTDQNNTIVDRKEFNYYAMPFAQRGGIATEIKLPFKFENGGTEQTVELPQDRRTLLAKSDTSIWVPLAEKAYALFRQETASEADKAGKGKGGYDLIGNGDGVTQPLERLTGNKPEYYDINDVTFDLITGALQEGQAILAGTPQNVKTNLLVGSLLVGPHGYSVTNTYVDPSSAGGTQHVVVRNPHGLDNGQVASGDPYDGFIDMTFDQFKSGYFGLAIV</sequence>
<reference evidence="3 4" key="1">
    <citation type="submission" date="2024-09" db="EMBL/GenBank/DDBJ databases">
        <title>Floridaenema gen nov. (Aerosakkonemataceae, Aerosakkonematales ord. nov., Cyanobacteria) from benthic tropical and subtropical fresh waters, with the description of four new species.</title>
        <authorList>
            <person name="Moretto J.A."/>
            <person name="Berthold D.E."/>
            <person name="Lefler F.W."/>
            <person name="Huang I.-S."/>
            <person name="Laughinghouse H. IV."/>
        </authorList>
    </citation>
    <scope>NUCLEOTIDE SEQUENCE [LARGE SCALE GENOMIC DNA]</scope>
    <source>
        <strain evidence="3 4">BLCC-F154</strain>
    </source>
</reference>
<dbReference type="RefSeq" id="WP_413255581.1">
    <property type="nucleotide sequence ID" value="NZ_JBHFNS010000016.1"/>
</dbReference>
<keyword evidence="1" id="KW-0378">Hydrolase</keyword>
<dbReference type="InterPro" id="IPR001300">
    <property type="entry name" value="Peptidase_C2_calpain_cat"/>
</dbReference>
<organism evidence="3 4">
    <name type="scientific">Floridaenema fluviatile BLCC-F154</name>
    <dbReference type="NCBI Taxonomy" id="3153640"/>
    <lineage>
        <taxon>Bacteria</taxon>
        <taxon>Bacillati</taxon>
        <taxon>Cyanobacteriota</taxon>
        <taxon>Cyanophyceae</taxon>
        <taxon>Oscillatoriophycideae</taxon>
        <taxon>Aerosakkonematales</taxon>
        <taxon>Aerosakkonemataceae</taxon>
        <taxon>Floridanema</taxon>
        <taxon>Floridanema fluviatile</taxon>
    </lineage>
</organism>
<keyword evidence="4" id="KW-1185">Reference proteome</keyword>
<feature type="active site" evidence="1">
    <location>
        <position position="1061"/>
    </location>
</feature>
<keyword evidence="1" id="KW-0645">Protease</keyword>
<dbReference type="InterPro" id="IPR038765">
    <property type="entry name" value="Papain-like_cys_pep_sf"/>
</dbReference>
<protein>
    <recommendedName>
        <fullName evidence="2">Calpain catalytic domain-containing protein</fullName>
    </recommendedName>
</protein>
<proteinExistence type="predicted"/>
<accession>A0ABV4Y5G7</accession>
<gene>
    <name evidence="3" type="ORF">ACE1B6_02145</name>
</gene>
<feature type="active site" evidence="1">
    <location>
        <position position="1037"/>
    </location>
</feature>
<dbReference type="PROSITE" id="PS50203">
    <property type="entry name" value="CALPAIN_CAT"/>
    <property type="match status" value="1"/>
</dbReference>
<evidence type="ECO:0000259" key="2">
    <source>
        <dbReference type="PROSITE" id="PS50203"/>
    </source>
</evidence>
<evidence type="ECO:0000313" key="3">
    <source>
        <dbReference type="EMBL" id="MFB2934056.1"/>
    </source>
</evidence>